<dbReference type="EMBL" id="KV419413">
    <property type="protein sequence ID" value="KZS91886.1"/>
    <property type="molecule type" value="Genomic_DNA"/>
</dbReference>
<dbReference type="AlphaFoldDB" id="A0A164SX86"/>
<feature type="compositionally biased region" description="Polar residues" evidence="1">
    <location>
        <begin position="64"/>
        <end position="75"/>
    </location>
</feature>
<gene>
    <name evidence="2" type="ORF">SISNIDRAFT_160585</name>
</gene>
<sequence>MPSLPSSLLFPRFRIRKSKSHSSLSEALSVVLTCHTINTPLTIPIISKSSDRSTRSPSTWSDLLSGTGTNSHVPSSTSLMCSHHTVQLCSHYIDLSVLIT</sequence>
<organism evidence="2 3">
    <name type="scientific">Sistotremastrum niveocremeum HHB9708</name>
    <dbReference type="NCBI Taxonomy" id="1314777"/>
    <lineage>
        <taxon>Eukaryota</taxon>
        <taxon>Fungi</taxon>
        <taxon>Dikarya</taxon>
        <taxon>Basidiomycota</taxon>
        <taxon>Agaricomycotina</taxon>
        <taxon>Agaricomycetes</taxon>
        <taxon>Sistotremastrales</taxon>
        <taxon>Sistotremastraceae</taxon>
        <taxon>Sertulicium</taxon>
        <taxon>Sertulicium niveocremeum</taxon>
    </lineage>
</organism>
<feature type="region of interest" description="Disordered" evidence="1">
    <location>
        <begin position="48"/>
        <end position="75"/>
    </location>
</feature>
<proteinExistence type="predicted"/>
<evidence type="ECO:0000313" key="2">
    <source>
        <dbReference type="EMBL" id="KZS91886.1"/>
    </source>
</evidence>
<accession>A0A164SX86</accession>
<evidence type="ECO:0000313" key="3">
    <source>
        <dbReference type="Proteomes" id="UP000076722"/>
    </source>
</evidence>
<evidence type="ECO:0000256" key="1">
    <source>
        <dbReference type="SAM" id="MobiDB-lite"/>
    </source>
</evidence>
<dbReference type="Proteomes" id="UP000076722">
    <property type="component" value="Unassembled WGS sequence"/>
</dbReference>
<keyword evidence="3" id="KW-1185">Reference proteome</keyword>
<protein>
    <submittedName>
        <fullName evidence="2">Uncharacterized protein</fullName>
    </submittedName>
</protein>
<reference evidence="2 3" key="1">
    <citation type="journal article" date="2016" name="Mol. Biol. Evol.">
        <title>Comparative Genomics of Early-Diverging Mushroom-Forming Fungi Provides Insights into the Origins of Lignocellulose Decay Capabilities.</title>
        <authorList>
            <person name="Nagy L.G."/>
            <person name="Riley R."/>
            <person name="Tritt A."/>
            <person name="Adam C."/>
            <person name="Daum C."/>
            <person name="Floudas D."/>
            <person name="Sun H."/>
            <person name="Yadav J.S."/>
            <person name="Pangilinan J."/>
            <person name="Larsson K.H."/>
            <person name="Matsuura K."/>
            <person name="Barry K."/>
            <person name="Labutti K."/>
            <person name="Kuo R."/>
            <person name="Ohm R.A."/>
            <person name="Bhattacharya S.S."/>
            <person name="Shirouzu T."/>
            <person name="Yoshinaga Y."/>
            <person name="Martin F.M."/>
            <person name="Grigoriev I.V."/>
            <person name="Hibbett D.S."/>
        </authorList>
    </citation>
    <scope>NUCLEOTIDE SEQUENCE [LARGE SCALE GENOMIC DNA]</scope>
    <source>
        <strain evidence="2 3">HHB9708</strain>
    </source>
</reference>
<name>A0A164SX86_9AGAM</name>